<dbReference type="InterPro" id="IPR001789">
    <property type="entry name" value="Sig_transdc_resp-reg_receiver"/>
</dbReference>
<dbReference type="InterPro" id="IPR039420">
    <property type="entry name" value="WalR-like"/>
</dbReference>
<keyword evidence="5" id="KW-0804">Transcription</keyword>
<dbReference type="PANTHER" id="PTHR48111">
    <property type="entry name" value="REGULATOR OF RPOS"/>
    <property type="match status" value="1"/>
</dbReference>
<dbReference type="Pfam" id="PF00072">
    <property type="entry name" value="Response_reg"/>
    <property type="match status" value="1"/>
</dbReference>
<dbReference type="Gene3D" id="3.40.50.2300">
    <property type="match status" value="1"/>
</dbReference>
<evidence type="ECO:0000256" key="4">
    <source>
        <dbReference type="ARBA" id="ARBA00023125"/>
    </source>
</evidence>
<protein>
    <submittedName>
        <fullName evidence="8">Two-component system response regulator</fullName>
    </submittedName>
</protein>
<dbReference type="CDD" id="cd17574">
    <property type="entry name" value="REC_OmpR"/>
    <property type="match status" value="1"/>
</dbReference>
<dbReference type="OrthoDB" id="9800897at2"/>
<sequence>MKKILIVEDQEEIRELIRVTLEFDDYEIDEAADGHEGLSKLGSFKPDLILLDVMMPGGMSGLEVCRRVKADPVLKRIRVILLTARGQEADKQEGLRVGADEYLIKPFSPMELMKVIDKVLR</sequence>
<evidence type="ECO:0000256" key="6">
    <source>
        <dbReference type="PROSITE-ProRule" id="PRU00169"/>
    </source>
</evidence>
<keyword evidence="9" id="KW-1185">Reference proteome</keyword>
<evidence type="ECO:0000256" key="1">
    <source>
        <dbReference type="ARBA" id="ARBA00022553"/>
    </source>
</evidence>
<keyword evidence="4" id="KW-0238">DNA-binding</keyword>
<dbReference type="SMART" id="SM00448">
    <property type="entry name" value="REC"/>
    <property type="match status" value="1"/>
</dbReference>
<evidence type="ECO:0000313" key="8">
    <source>
        <dbReference type="EMBL" id="PND40059.1"/>
    </source>
</evidence>
<dbReference type="EMBL" id="POSP01000001">
    <property type="protein sequence ID" value="PND40059.1"/>
    <property type="molecule type" value="Genomic_DNA"/>
</dbReference>
<evidence type="ECO:0000256" key="2">
    <source>
        <dbReference type="ARBA" id="ARBA00023012"/>
    </source>
</evidence>
<gene>
    <name evidence="8" type="ORF">C1O66_01295</name>
</gene>
<dbReference type="GO" id="GO:0032993">
    <property type="term" value="C:protein-DNA complex"/>
    <property type="evidence" value="ECO:0007669"/>
    <property type="project" value="TreeGrafter"/>
</dbReference>
<organism evidence="8 9">
    <name type="scientific">Kinneretia aquatilis</name>
    <dbReference type="NCBI Taxonomy" id="2070761"/>
    <lineage>
        <taxon>Bacteria</taxon>
        <taxon>Pseudomonadati</taxon>
        <taxon>Pseudomonadota</taxon>
        <taxon>Betaproteobacteria</taxon>
        <taxon>Burkholderiales</taxon>
        <taxon>Sphaerotilaceae</taxon>
        <taxon>Roseateles</taxon>
    </lineage>
</organism>
<feature type="modified residue" description="4-aspartylphosphate" evidence="6">
    <location>
        <position position="52"/>
    </location>
</feature>
<dbReference type="SUPFAM" id="SSF52172">
    <property type="entry name" value="CheY-like"/>
    <property type="match status" value="1"/>
</dbReference>
<dbReference type="FunFam" id="3.40.50.2300:FF:000001">
    <property type="entry name" value="DNA-binding response regulator PhoB"/>
    <property type="match status" value="1"/>
</dbReference>
<dbReference type="GO" id="GO:0005829">
    <property type="term" value="C:cytosol"/>
    <property type="evidence" value="ECO:0007669"/>
    <property type="project" value="TreeGrafter"/>
</dbReference>
<dbReference type="PANTHER" id="PTHR48111:SF40">
    <property type="entry name" value="PHOSPHATE REGULON TRANSCRIPTIONAL REGULATORY PROTEIN PHOB"/>
    <property type="match status" value="1"/>
</dbReference>
<dbReference type="RefSeq" id="WP_102766193.1">
    <property type="nucleotide sequence ID" value="NZ_CP124551.1"/>
</dbReference>
<evidence type="ECO:0000256" key="5">
    <source>
        <dbReference type="ARBA" id="ARBA00023163"/>
    </source>
</evidence>
<comment type="caution">
    <text evidence="8">The sequence shown here is derived from an EMBL/GenBank/DDBJ whole genome shotgun (WGS) entry which is preliminary data.</text>
</comment>
<evidence type="ECO:0000313" key="9">
    <source>
        <dbReference type="Proteomes" id="UP000235916"/>
    </source>
</evidence>
<dbReference type="PROSITE" id="PS50110">
    <property type="entry name" value="RESPONSE_REGULATORY"/>
    <property type="match status" value="1"/>
</dbReference>
<dbReference type="Proteomes" id="UP000235916">
    <property type="component" value="Unassembled WGS sequence"/>
</dbReference>
<name>A0A2N8L2X6_9BURK</name>
<dbReference type="GO" id="GO:0006355">
    <property type="term" value="P:regulation of DNA-templated transcription"/>
    <property type="evidence" value="ECO:0007669"/>
    <property type="project" value="TreeGrafter"/>
</dbReference>
<keyword evidence="2" id="KW-0902">Two-component regulatory system</keyword>
<keyword evidence="1 6" id="KW-0597">Phosphoprotein</keyword>
<keyword evidence="3" id="KW-0805">Transcription regulation</keyword>
<feature type="domain" description="Response regulatory" evidence="7">
    <location>
        <begin position="3"/>
        <end position="120"/>
    </location>
</feature>
<dbReference type="AlphaFoldDB" id="A0A2N8L2X6"/>
<dbReference type="InterPro" id="IPR011006">
    <property type="entry name" value="CheY-like_superfamily"/>
</dbReference>
<dbReference type="GO" id="GO:0000156">
    <property type="term" value="F:phosphorelay response regulator activity"/>
    <property type="evidence" value="ECO:0007669"/>
    <property type="project" value="TreeGrafter"/>
</dbReference>
<evidence type="ECO:0000259" key="7">
    <source>
        <dbReference type="PROSITE" id="PS50110"/>
    </source>
</evidence>
<proteinExistence type="predicted"/>
<evidence type="ECO:0000256" key="3">
    <source>
        <dbReference type="ARBA" id="ARBA00023015"/>
    </source>
</evidence>
<reference evidence="8 9" key="1">
    <citation type="submission" date="2018-01" db="EMBL/GenBank/DDBJ databases">
        <title>Draft genome sequence of Paucibacter aquatile CR182 isolated from freshwater of the Nakdong River.</title>
        <authorList>
            <person name="Choi A."/>
            <person name="Chung E.J."/>
        </authorList>
    </citation>
    <scope>NUCLEOTIDE SEQUENCE [LARGE SCALE GENOMIC DNA]</scope>
    <source>
        <strain evidence="8 9">CR182</strain>
    </source>
</reference>
<dbReference type="GO" id="GO:0000976">
    <property type="term" value="F:transcription cis-regulatory region binding"/>
    <property type="evidence" value="ECO:0007669"/>
    <property type="project" value="TreeGrafter"/>
</dbReference>
<accession>A0A2N8L2X6</accession>